<keyword evidence="3" id="KW-1185">Reference proteome</keyword>
<evidence type="ECO:0000313" key="3">
    <source>
        <dbReference type="Proteomes" id="UP000638462"/>
    </source>
</evidence>
<gene>
    <name evidence="2" type="ORF">GCM10008027_41130</name>
</gene>
<dbReference type="Pfam" id="PF04471">
    <property type="entry name" value="Mrr_cat"/>
    <property type="match status" value="1"/>
</dbReference>
<dbReference type="SUPFAM" id="SSF52980">
    <property type="entry name" value="Restriction endonuclease-like"/>
    <property type="match status" value="1"/>
</dbReference>
<dbReference type="RefSeq" id="WP_188731384.1">
    <property type="nucleotide sequence ID" value="NZ_BMIT01000026.1"/>
</dbReference>
<comment type="caution">
    <text evidence="2">The sequence shown here is derived from an EMBL/GenBank/DDBJ whole genome shotgun (WGS) entry which is preliminary data.</text>
</comment>
<accession>A0ABQ1U7N5</accession>
<protein>
    <recommendedName>
        <fullName evidence="1">Restriction endonuclease type IV Mrr domain-containing protein</fullName>
    </recommendedName>
</protein>
<evidence type="ECO:0000259" key="1">
    <source>
        <dbReference type="Pfam" id="PF04471"/>
    </source>
</evidence>
<dbReference type="Proteomes" id="UP000638462">
    <property type="component" value="Unassembled WGS sequence"/>
</dbReference>
<dbReference type="InterPro" id="IPR007560">
    <property type="entry name" value="Restrct_endonuc_IV_Mrr"/>
</dbReference>
<evidence type="ECO:0000313" key="2">
    <source>
        <dbReference type="EMBL" id="GGF12066.1"/>
    </source>
</evidence>
<dbReference type="EMBL" id="BMIT01000026">
    <property type="protein sequence ID" value="GGF12066.1"/>
    <property type="molecule type" value="Genomic_DNA"/>
</dbReference>
<dbReference type="InterPro" id="IPR011335">
    <property type="entry name" value="Restrct_endonuc-II-like"/>
</dbReference>
<proteinExistence type="predicted"/>
<name>A0ABQ1U7N5_9GAMM</name>
<feature type="domain" description="Restriction endonuclease type IV Mrr" evidence="1">
    <location>
        <begin position="9"/>
        <end position="119"/>
    </location>
</feature>
<sequence length="254" mass="29645">MIDNPTPQNWKDLQNGVCRLFSDIGLLAETEKVLQTPRGTVEVDVFAIDENSVDKIQYLVECKNWSNSMPQTVVHSFTTVMQETGANIGFIVSKKGLQEGAFRYTQNTNITGITYLELQQRYFNVWWQKHFCPTVAEAADYVNQYVEPINSRRSRYLEKLTNDQQKHFYELQNRYAAFGMLMWLMDMGRIAPQYATDGPVCIEEYKAKHVETMGSEFSFQSNSYRELLIEFCKMLQRIEEQFHGVFGRNIFKET</sequence>
<reference evidence="3" key="1">
    <citation type="journal article" date="2019" name="Int. J. Syst. Evol. Microbiol.">
        <title>The Global Catalogue of Microorganisms (GCM) 10K type strain sequencing project: providing services to taxonomists for standard genome sequencing and annotation.</title>
        <authorList>
            <consortium name="The Broad Institute Genomics Platform"/>
            <consortium name="The Broad Institute Genome Sequencing Center for Infectious Disease"/>
            <person name="Wu L."/>
            <person name="Ma J."/>
        </authorList>
    </citation>
    <scope>NUCLEOTIDE SEQUENCE [LARGE SCALE GENOMIC DNA]</scope>
    <source>
        <strain evidence="3">CGMCC 1.15394</strain>
    </source>
</reference>
<organism evidence="2 3">
    <name type="scientific">Pseudoalteromonas gelatinilytica</name>
    <dbReference type="NCBI Taxonomy" id="1703256"/>
    <lineage>
        <taxon>Bacteria</taxon>
        <taxon>Pseudomonadati</taxon>
        <taxon>Pseudomonadota</taxon>
        <taxon>Gammaproteobacteria</taxon>
        <taxon>Alteromonadales</taxon>
        <taxon>Pseudoalteromonadaceae</taxon>
        <taxon>Pseudoalteromonas</taxon>
    </lineage>
</organism>